<dbReference type="OrthoDB" id="10009520at2759"/>
<dbReference type="PROSITE" id="PS51873">
    <property type="entry name" value="TRIAD"/>
    <property type="match status" value="1"/>
</dbReference>
<dbReference type="SUPFAM" id="SSF57850">
    <property type="entry name" value="RING/U-box"/>
    <property type="match status" value="3"/>
</dbReference>
<dbReference type="GO" id="GO:0031090">
    <property type="term" value="C:organelle membrane"/>
    <property type="evidence" value="ECO:0007669"/>
    <property type="project" value="UniProtKB-ARBA"/>
</dbReference>
<evidence type="ECO:0000256" key="2">
    <source>
        <dbReference type="ARBA" id="ARBA00004167"/>
    </source>
</evidence>
<keyword evidence="6 15" id="KW-0812">Transmembrane</keyword>
<feature type="domain" description="RING-type" evidence="16">
    <location>
        <begin position="155"/>
        <end position="200"/>
    </location>
</feature>
<evidence type="ECO:0000256" key="4">
    <source>
        <dbReference type="ARBA" id="ARBA00012251"/>
    </source>
</evidence>
<evidence type="ECO:0000256" key="3">
    <source>
        <dbReference type="ARBA" id="ARBA00004906"/>
    </source>
</evidence>
<comment type="subcellular location">
    <subcellularLocation>
        <location evidence="2">Membrane</location>
        <topology evidence="2">Single-pass membrane protein</topology>
    </subcellularLocation>
</comment>
<dbReference type="STRING" id="5888.A0CX68"/>
<evidence type="ECO:0000256" key="14">
    <source>
        <dbReference type="PROSITE-ProRule" id="PRU00175"/>
    </source>
</evidence>
<dbReference type="Pfam" id="PF22191">
    <property type="entry name" value="IBR_1"/>
    <property type="match status" value="1"/>
</dbReference>
<evidence type="ECO:0000256" key="15">
    <source>
        <dbReference type="SAM" id="Phobius"/>
    </source>
</evidence>
<feature type="domain" description="RING-type" evidence="17">
    <location>
        <begin position="151"/>
        <end position="352"/>
    </location>
</feature>
<dbReference type="Proteomes" id="UP000000600">
    <property type="component" value="Unassembled WGS sequence"/>
</dbReference>
<evidence type="ECO:0000256" key="13">
    <source>
        <dbReference type="ARBA" id="ARBA00023136"/>
    </source>
</evidence>
<keyword evidence="12 15" id="KW-1133">Transmembrane helix</keyword>
<dbReference type="Gene3D" id="1.20.120.1750">
    <property type="match status" value="1"/>
</dbReference>
<sequence length="466" mass="54437">MIEQLKMAKIHLDNQFNQSSSHQAAILEEDLFDEDEIEQFRPNSLPMMSEGYGRQCAEKNIMIKILAMGFDQYYSEEILKSIIDEDFKTLDENMILNKVISAILILNNYQNEDQTQQRKHRQELIDMLGTMSPNLMSYLGYKSNRQSQQLLTVICGICMEQIIDDRCPEMDCCHTFCLSCMKAYLIDRIVNGQVDQMICPQSDCNFQLSDAYIRQIVDPDMMQKLRRFRKIKQLQQDPDIIWCPRVGCEETLKRSGQKKLRCKCGQQICRKCGRERHQGQTCNDQIDKDFKKTIKKLNIQKCLKCKSPIQKNDGCNHMTCKTCKYEFCWLCRSKYSYRHYSNYNIFGCPGMQFTQRDPFKYPNLYRFIAILLILILGPPLFIVALVLGFIVLVIGLPVIFYMNYVPYHQFEEYSCCKKTTIIIAFIIACPLLSPICFLLVILGIVVAIIVGIPYCIYLFIDWLRYG</sequence>
<dbReference type="OMA" id="FIDWLRY"/>
<dbReference type="CDD" id="cd20335">
    <property type="entry name" value="BRcat_RBR"/>
    <property type="match status" value="1"/>
</dbReference>
<proteinExistence type="predicted"/>
<feature type="transmembrane region" description="Helical" evidence="15">
    <location>
        <begin position="368"/>
        <end position="401"/>
    </location>
</feature>
<accession>A0CX68</accession>
<dbReference type="Pfam" id="PF01485">
    <property type="entry name" value="IBR"/>
    <property type="match status" value="1"/>
</dbReference>
<evidence type="ECO:0000256" key="8">
    <source>
        <dbReference type="ARBA" id="ARBA00022737"/>
    </source>
</evidence>
<dbReference type="GO" id="GO:0000151">
    <property type="term" value="C:ubiquitin ligase complex"/>
    <property type="evidence" value="ECO:0000318"/>
    <property type="project" value="GO_Central"/>
</dbReference>
<evidence type="ECO:0000256" key="10">
    <source>
        <dbReference type="ARBA" id="ARBA00022786"/>
    </source>
</evidence>
<dbReference type="EMBL" id="CT868207">
    <property type="protein sequence ID" value="CAK75385.1"/>
    <property type="molecule type" value="Genomic_DNA"/>
</dbReference>
<keyword evidence="7" id="KW-0479">Metal-binding</keyword>
<evidence type="ECO:0000256" key="11">
    <source>
        <dbReference type="ARBA" id="ARBA00022833"/>
    </source>
</evidence>
<keyword evidence="10" id="KW-0833">Ubl conjugation pathway</keyword>
<dbReference type="GO" id="GO:0031624">
    <property type="term" value="F:ubiquitin conjugating enzyme binding"/>
    <property type="evidence" value="ECO:0000318"/>
    <property type="project" value="GO_Central"/>
</dbReference>
<comment type="pathway">
    <text evidence="3">Protein modification; protein ubiquitination.</text>
</comment>
<keyword evidence="11" id="KW-0862">Zinc</keyword>
<comment type="catalytic activity">
    <reaction evidence="1">
        <text>[E2 ubiquitin-conjugating enzyme]-S-ubiquitinyl-L-cysteine + [acceptor protein]-L-lysine = [E2 ubiquitin-conjugating enzyme]-L-cysteine + [acceptor protein]-N(6)-ubiquitinyl-L-lysine.</text>
        <dbReference type="EC" id="2.3.2.31"/>
    </reaction>
</comment>
<dbReference type="InterPro" id="IPR002867">
    <property type="entry name" value="IBR_dom"/>
</dbReference>
<dbReference type="CDD" id="cd20336">
    <property type="entry name" value="Rcat_RBR"/>
    <property type="match status" value="1"/>
</dbReference>
<dbReference type="PANTHER" id="PTHR11685">
    <property type="entry name" value="RBR FAMILY RING FINGER AND IBR DOMAIN-CONTAINING"/>
    <property type="match status" value="1"/>
</dbReference>
<evidence type="ECO:0000256" key="12">
    <source>
        <dbReference type="ARBA" id="ARBA00022989"/>
    </source>
</evidence>
<dbReference type="InterPro" id="IPR031127">
    <property type="entry name" value="E3_UB_ligase_RBR"/>
</dbReference>
<dbReference type="InParanoid" id="A0CX68"/>
<dbReference type="Gene3D" id="3.30.40.10">
    <property type="entry name" value="Zinc/RING finger domain, C3HC4 (zinc finger)"/>
    <property type="match status" value="1"/>
</dbReference>
<keyword evidence="5" id="KW-0808">Transferase</keyword>
<dbReference type="GeneID" id="5028567"/>
<evidence type="ECO:0000259" key="16">
    <source>
        <dbReference type="PROSITE" id="PS50089"/>
    </source>
</evidence>
<dbReference type="PROSITE" id="PS50089">
    <property type="entry name" value="ZF_RING_2"/>
    <property type="match status" value="1"/>
</dbReference>
<dbReference type="InterPro" id="IPR017907">
    <property type="entry name" value="Znf_RING_CS"/>
</dbReference>
<keyword evidence="13 15" id="KW-0472">Membrane</keyword>
<dbReference type="FunFam" id="3.30.40.10:FF:000051">
    <property type="entry name" value="RBR-type E3 ubiquitin transferase"/>
    <property type="match status" value="1"/>
</dbReference>
<dbReference type="GO" id="GO:0008270">
    <property type="term" value="F:zinc ion binding"/>
    <property type="evidence" value="ECO:0007669"/>
    <property type="project" value="UniProtKB-KW"/>
</dbReference>
<dbReference type="EC" id="2.3.2.31" evidence="4"/>
<dbReference type="PROSITE" id="PS00518">
    <property type="entry name" value="ZF_RING_1"/>
    <property type="match status" value="1"/>
</dbReference>
<dbReference type="SMART" id="SM00647">
    <property type="entry name" value="IBR"/>
    <property type="match status" value="2"/>
</dbReference>
<reference evidence="18 19" key="1">
    <citation type="journal article" date="2006" name="Nature">
        <title>Global trends of whole-genome duplications revealed by the ciliate Paramecium tetraurelia.</title>
        <authorList>
            <consortium name="Genoscope"/>
            <person name="Aury J.-M."/>
            <person name="Jaillon O."/>
            <person name="Duret L."/>
            <person name="Noel B."/>
            <person name="Jubin C."/>
            <person name="Porcel B.M."/>
            <person name="Segurens B."/>
            <person name="Daubin V."/>
            <person name="Anthouard V."/>
            <person name="Aiach N."/>
            <person name="Arnaiz O."/>
            <person name="Billaut A."/>
            <person name="Beisson J."/>
            <person name="Blanc I."/>
            <person name="Bouhouche K."/>
            <person name="Camara F."/>
            <person name="Duharcourt S."/>
            <person name="Guigo R."/>
            <person name="Gogendeau D."/>
            <person name="Katinka M."/>
            <person name="Keller A.-M."/>
            <person name="Kissmehl R."/>
            <person name="Klotz C."/>
            <person name="Koll F."/>
            <person name="Le Moue A."/>
            <person name="Lepere C."/>
            <person name="Malinsky S."/>
            <person name="Nowacki M."/>
            <person name="Nowak J.K."/>
            <person name="Plattner H."/>
            <person name="Poulain J."/>
            <person name="Ruiz F."/>
            <person name="Serrano V."/>
            <person name="Zagulski M."/>
            <person name="Dessen P."/>
            <person name="Betermier M."/>
            <person name="Weissenbach J."/>
            <person name="Scarpelli C."/>
            <person name="Schachter V."/>
            <person name="Sperling L."/>
            <person name="Meyer E."/>
            <person name="Cohen J."/>
            <person name="Wincker P."/>
        </authorList>
    </citation>
    <scope>NUCLEOTIDE SEQUENCE [LARGE SCALE GENOMIC DNA]</scope>
    <source>
        <strain evidence="18 19">Stock d4-2</strain>
    </source>
</reference>
<dbReference type="KEGG" id="ptm:GSPATT00001589001"/>
<name>A0CX68_PARTE</name>
<dbReference type="eggNOG" id="KOG1815">
    <property type="taxonomic scope" value="Eukaryota"/>
</dbReference>
<gene>
    <name evidence="18" type="ORF">GSPATT00001589001</name>
</gene>
<evidence type="ECO:0000256" key="9">
    <source>
        <dbReference type="ARBA" id="ARBA00022771"/>
    </source>
</evidence>
<dbReference type="GO" id="GO:0006511">
    <property type="term" value="P:ubiquitin-dependent protein catabolic process"/>
    <property type="evidence" value="ECO:0000318"/>
    <property type="project" value="GO_Central"/>
</dbReference>
<protein>
    <recommendedName>
        <fullName evidence="4">RBR-type E3 ubiquitin transferase</fullName>
        <ecNumber evidence="4">2.3.2.31</ecNumber>
    </recommendedName>
</protein>
<evidence type="ECO:0000256" key="5">
    <source>
        <dbReference type="ARBA" id="ARBA00022679"/>
    </source>
</evidence>
<keyword evidence="9 14" id="KW-0863">Zinc-finger</keyword>
<evidence type="ECO:0000256" key="1">
    <source>
        <dbReference type="ARBA" id="ARBA00001798"/>
    </source>
</evidence>
<keyword evidence="8" id="KW-0677">Repeat</keyword>
<evidence type="ECO:0000259" key="17">
    <source>
        <dbReference type="PROSITE" id="PS51873"/>
    </source>
</evidence>
<evidence type="ECO:0000256" key="6">
    <source>
        <dbReference type="ARBA" id="ARBA00022692"/>
    </source>
</evidence>
<organism evidence="18 19">
    <name type="scientific">Paramecium tetraurelia</name>
    <dbReference type="NCBI Taxonomy" id="5888"/>
    <lineage>
        <taxon>Eukaryota</taxon>
        <taxon>Sar</taxon>
        <taxon>Alveolata</taxon>
        <taxon>Ciliophora</taxon>
        <taxon>Intramacronucleata</taxon>
        <taxon>Oligohymenophorea</taxon>
        <taxon>Peniculida</taxon>
        <taxon>Parameciidae</taxon>
        <taxon>Paramecium</taxon>
    </lineage>
</organism>
<dbReference type="InterPro" id="IPR044066">
    <property type="entry name" value="TRIAD_supradom"/>
</dbReference>
<dbReference type="GO" id="GO:0005737">
    <property type="term" value="C:cytoplasm"/>
    <property type="evidence" value="ECO:0000318"/>
    <property type="project" value="GO_Central"/>
</dbReference>
<keyword evidence="19" id="KW-1185">Reference proteome</keyword>
<dbReference type="GO" id="GO:0016567">
    <property type="term" value="P:protein ubiquitination"/>
    <property type="evidence" value="ECO:0007669"/>
    <property type="project" value="InterPro"/>
</dbReference>
<evidence type="ECO:0000313" key="18">
    <source>
        <dbReference type="EMBL" id="CAK75385.1"/>
    </source>
</evidence>
<dbReference type="InterPro" id="IPR013083">
    <property type="entry name" value="Znf_RING/FYVE/PHD"/>
</dbReference>
<dbReference type="RefSeq" id="XP_001442782.1">
    <property type="nucleotide sequence ID" value="XM_001442745.1"/>
</dbReference>
<evidence type="ECO:0000256" key="7">
    <source>
        <dbReference type="ARBA" id="ARBA00022723"/>
    </source>
</evidence>
<dbReference type="InterPro" id="IPR001841">
    <property type="entry name" value="Znf_RING"/>
</dbReference>
<dbReference type="AlphaFoldDB" id="A0CX68"/>
<dbReference type="HOGENOM" id="CLU_592460_0_0_1"/>
<evidence type="ECO:0000313" key="19">
    <source>
        <dbReference type="Proteomes" id="UP000000600"/>
    </source>
</evidence>
<feature type="transmembrane region" description="Helical" evidence="15">
    <location>
        <begin position="421"/>
        <end position="454"/>
    </location>
</feature>
<dbReference type="GO" id="GO:0061630">
    <property type="term" value="F:ubiquitin protein ligase activity"/>
    <property type="evidence" value="ECO:0000318"/>
    <property type="project" value="GO_Central"/>
</dbReference>